<evidence type="ECO:0000256" key="1">
    <source>
        <dbReference type="ARBA" id="ARBA00004429"/>
    </source>
</evidence>
<keyword evidence="3" id="KW-1003">Cell membrane</keyword>
<evidence type="ECO:0000256" key="7">
    <source>
        <dbReference type="ARBA" id="ARBA00023136"/>
    </source>
</evidence>
<evidence type="ECO:0000259" key="10">
    <source>
        <dbReference type="Pfam" id="PF04290"/>
    </source>
</evidence>
<evidence type="ECO:0000256" key="4">
    <source>
        <dbReference type="ARBA" id="ARBA00022519"/>
    </source>
</evidence>
<keyword evidence="4" id="KW-0997">Cell inner membrane</keyword>
<comment type="subcellular location">
    <subcellularLocation>
        <location evidence="1">Cell inner membrane</location>
        <topology evidence="1">Multi-pass membrane protein</topology>
    </subcellularLocation>
</comment>
<dbReference type="PANTHER" id="PTHR35011">
    <property type="entry name" value="2,3-DIKETO-L-GULONATE TRAP TRANSPORTER SMALL PERMEASE PROTEIN YIAM"/>
    <property type="match status" value="1"/>
</dbReference>
<organism evidence="11">
    <name type="scientific">uncultured spirochete</name>
    <dbReference type="NCBI Taxonomy" id="156406"/>
    <lineage>
        <taxon>Bacteria</taxon>
        <taxon>Pseudomonadati</taxon>
        <taxon>Spirochaetota</taxon>
        <taxon>Spirochaetia</taxon>
        <taxon>Spirochaetales</taxon>
        <taxon>environmental samples</taxon>
    </lineage>
</organism>
<dbReference type="AlphaFoldDB" id="A0A3P3XNY7"/>
<reference evidence="11" key="1">
    <citation type="submission" date="2017-02" db="EMBL/GenBank/DDBJ databases">
        <authorList>
            <person name="Regsiter A."/>
            <person name="William W."/>
        </authorList>
    </citation>
    <scope>NUCLEOTIDE SEQUENCE</scope>
    <source>
        <strain evidence="11">BdmA 4</strain>
    </source>
</reference>
<name>A0A3P3XNY7_9SPIR</name>
<evidence type="ECO:0000256" key="5">
    <source>
        <dbReference type="ARBA" id="ARBA00022692"/>
    </source>
</evidence>
<dbReference type="GO" id="GO:0015740">
    <property type="term" value="P:C4-dicarboxylate transport"/>
    <property type="evidence" value="ECO:0007669"/>
    <property type="project" value="TreeGrafter"/>
</dbReference>
<evidence type="ECO:0000256" key="8">
    <source>
        <dbReference type="ARBA" id="ARBA00038436"/>
    </source>
</evidence>
<dbReference type="InterPro" id="IPR055348">
    <property type="entry name" value="DctQ"/>
</dbReference>
<dbReference type="Pfam" id="PF04290">
    <property type="entry name" value="DctQ"/>
    <property type="match status" value="1"/>
</dbReference>
<feature type="domain" description="Tripartite ATP-independent periplasmic transporters DctQ component" evidence="10">
    <location>
        <begin position="29"/>
        <end position="155"/>
    </location>
</feature>
<evidence type="ECO:0000256" key="9">
    <source>
        <dbReference type="SAM" id="Phobius"/>
    </source>
</evidence>
<dbReference type="GO" id="GO:0022857">
    <property type="term" value="F:transmembrane transporter activity"/>
    <property type="evidence" value="ECO:0007669"/>
    <property type="project" value="TreeGrafter"/>
</dbReference>
<dbReference type="EMBL" id="FWDO01000004">
    <property type="protein sequence ID" value="SLM17996.1"/>
    <property type="molecule type" value="Genomic_DNA"/>
</dbReference>
<accession>A0A3P3XNY7</accession>
<feature type="transmembrane region" description="Helical" evidence="9">
    <location>
        <begin position="50"/>
        <end position="67"/>
    </location>
</feature>
<keyword evidence="2" id="KW-0813">Transport</keyword>
<keyword evidence="6 9" id="KW-1133">Transmembrane helix</keyword>
<evidence type="ECO:0000256" key="6">
    <source>
        <dbReference type="ARBA" id="ARBA00022989"/>
    </source>
</evidence>
<comment type="similarity">
    <text evidence="8">Belongs to the TRAP transporter small permease family.</text>
</comment>
<dbReference type="InterPro" id="IPR007387">
    <property type="entry name" value="TRAP_DctQ"/>
</dbReference>
<sequence>MPNWLRKTGKFLLDCIELYLPMLTFTVLFVSFMSQIVARYFFKPMVWPEELSLICFIWTALLGGLYAKRTGSHVAFTMLYDAAKPGVQRAMRIAGNLLLLVAFVIIFVPSWNYIQFMAYKKSDALRIPMNWAFFPFMIFLADMIVRLVVDIVRDIVKAGGTK</sequence>
<feature type="transmembrane region" description="Helical" evidence="9">
    <location>
        <begin position="131"/>
        <end position="149"/>
    </location>
</feature>
<proteinExistence type="inferred from homology"/>
<dbReference type="PANTHER" id="PTHR35011:SF2">
    <property type="entry name" value="2,3-DIKETO-L-GULONATE TRAP TRANSPORTER SMALL PERMEASE PROTEIN YIAM"/>
    <property type="match status" value="1"/>
</dbReference>
<keyword evidence="5 9" id="KW-0812">Transmembrane</keyword>
<dbReference type="GO" id="GO:0005886">
    <property type="term" value="C:plasma membrane"/>
    <property type="evidence" value="ECO:0007669"/>
    <property type="project" value="UniProtKB-SubCell"/>
</dbReference>
<evidence type="ECO:0000313" key="11">
    <source>
        <dbReference type="EMBL" id="SLM17996.1"/>
    </source>
</evidence>
<evidence type="ECO:0000256" key="3">
    <source>
        <dbReference type="ARBA" id="ARBA00022475"/>
    </source>
</evidence>
<feature type="transmembrane region" description="Helical" evidence="9">
    <location>
        <begin position="93"/>
        <end position="111"/>
    </location>
</feature>
<evidence type="ECO:0000256" key="2">
    <source>
        <dbReference type="ARBA" id="ARBA00022448"/>
    </source>
</evidence>
<protein>
    <recommendedName>
        <fullName evidence="10">Tripartite ATP-independent periplasmic transporters DctQ component domain-containing protein</fullName>
    </recommendedName>
</protein>
<feature type="transmembrane region" description="Helical" evidence="9">
    <location>
        <begin position="12"/>
        <end position="38"/>
    </location>
</feature>
<gene>
    <name evidence="11" type="ORF">SPIRO4BDMA_40568</name>
</gene>
<keyword evidence="7 9" id="KW-0472">Membrane</keyword>